<dbReference type="InterPro" id="IPR017441">
    <property type="entry name" value="Protein_kinase_ATP_BS"/>
</dbReference>
<accession>A0ABD0UQD5</accession>
<keyword evidence="3" id="KW-0418">Kinase</keyword>
<proteinExistence type="inferred from homology"/>
<evidence type="ECO:0000259" key="7">
    <source>
        <dbReference type="PROSITE" id="PS50011"/>
    </source>
</evidence>
<dbReference type="InterPro" id="IPR011009">
    <property type="entry name" value="Kinase-like_dom_sf"/>
</dbReference>
<keyword evidence="1" id="KW-0808">Transferase</keyword>
<dbReference type="EMBL" id="JANQDX010000014">
    <property type="protein sequence ID" value="KAL0912403.1"/>
    <property type="molecule type" value="Genomic_DNA"/>
</dbReference>
<dbReference type="SMART" id="SM00220">
    <property type="entry name" value="S_TKc"/>
    <property type="match status" value="1"/>
</dbReference>
<dbReference type="Proteomes" id="UP001552299">
    <property type="component" value="Unassembled WGS sequence"/>
</dbReference>
<evidence type="ECO:0000256" key="1">
    <source>
        <dbReference type="ARBA" id="ARBA00022679"/>
    </source>
</evidence>
<dbReference type="PROSITE" id="PS00107">
    <property type="entry name" value="PROTEIN_KINASE_ATP"/>
    <property type="match status" value="1"/>
</dbReference>
<keyword evidence="4 5" id="KW-0067">ATP-binding</keyword>
<dbReference type="PROSITE" id="PS00108">
    <property type="entry name" value="PROTEIN_KINASE_ST"/>
    <property type="match status" value="1"/>
</dbReference>
<gene>
    <name evidence="8" type="ORF">M5K25_018373</name>
</gene>
<keyword evidence="9" id="KW-1185">Reference proteome</keyword>
<dbReference type="InterPro" id="IPR008271">
    <property type="entry name" value="Ser/Thr_kinase_AS"/>
</dbReference>
<comment type="similarity">
    <text evidence="6">Belongs to the protein kinase superfamily.</text>
</comment>
<dbReference type="Gene3D" id="3.30.200.20">
    <property type="entry name" value="Phosphorylase Kinase, domain 1"/>
    <property type="match status" value="1"/>
</dbReference>
<keyword evidence="6" id="KW-0723">Serine/threonine-protein kinase</keyword>
<evidence type="ECO:0000313" key="9">
    <source>
        <dbReference type="Proteomes" id="UP001552299"/>
    </source>
</evidence>
<evidence type="ECO:0000256" key="2">
    <source>
        <dbReference type="ARBA" id="ARBA00022741"/>
    </source>
</evidence>
<dbReference type="Pfam" id="PF00069">
    <property type="entry name" value="Pkinase"/>
    <property type="match status" value="1"/>
</dbReference>
<dbReference type="GO" id="GO:0005524">
    <property type="term" value="F:ATP binding"/>
    <property type="evidence" value="ECO:0007669"/>
    <property type="project" value="UniProtKB-UniRule"/>
</dbReference>
<evidence type="ECO:0000313" key="8">
    <source>
        <dbReference type="EMBL" id="KAL0912403.1"/>
    </source>
</evidence>
<sequence length="362" mass="39082">MPSLYLSLSLCISNGFHQPSKPHHPLMACFHCKRPSTRKRHRLFSREELNSATSGFSASTLLGRGSHGSVFLAKLDNGRLLAAAKLPAPPPLQDPSTSPSSFTANEIAVLSSLPASPLLVNLLGRAATADPIAIVEFMPNGSLDDLIHRPFHHPSFPFPLRLRLALRAATAVASLHALRPPVLHRDIKPSNILLDANGRARLADFGLAVRGLPSTAAPAGTIGYLDPVYLSPGDLSVKTDVYSFGVVQLELLSGRRAIDVEYSPASLVKWAVGLIEVERFRELWDPRGGGPGSVEEEAAARDVARLAARSVGSAPERRPTMEEVVACLRSAGRKAGFWGEEKCWWKLARRGKVADAAAERRL</sequence>
<dbReference type="PANTHER" id="PTHR27001">
    <property type="entry name" value="OS01G0253100 PROTEIN"/>
    <property type="match status" value="1"/>
</dbReference>
<protein>
    <recommendedName>
        <fullName evidence="7">Protein kinase domain-containing protein</fullName>
    </recommendedName>
</protein>
<evidence type="ECO:0000256" key="3">
    <source>
        <dbReference type="ARBA" id="ARBA00022777"/>
    </source>
</evidence>
<evidence type="ECO:0000256" key="6">
    <source>
        <dbReference type="RuleBase" id="RU000304"/>
    </source>
</evidence>
<evidence type="ECO:0000256" key="4">
    <source>
        <dbReference type="ARBA" id="ARBA00022840"/>
    </source>
</evidence>
<comment type="caution">
    <text evidence="8">The sequence shown here is derived from an EMBL/GenBank/DDBJ whole genome shotgun (WGS) entry which is preliminary data.</text>
</comment>
<reference evidence="8 9" key="1">
    <citation type="journal article" date="2024" name="Plant Biotechnol. J.">
        <title>Dendrobium thyrsiflorum genome and its molecular insights into genes involved in important horticultural traits.</title>
        <authorList>
            <person name="Chen B."/>
            <person name="Wang J.Y."/>
            <person name="Zheng P.J."/>
            <person name="Li K.L."/>
            <person name="Liang Y.M."/>
            <person name="Chen X.F."/>
            <person name="Zhang C."/>
            <person name="Zhao X."/>
            <person name="He X."/>
            <person name="Zhang G.Q."/>
            <person name="Liu Z.J."/>
            <person name="Xu Q."/>
        </authorList>
    </citation>
    <scope>NUCLEOTIDE SEQUENCE [LARGE SCALE GENOMIC DNA]</scope>
    <source>
        <strain evidence="8">GZMU011</strain>
    </source>
</reference>
<dbReference type="PANTHER" id="PTHR27001:SF764">
    <property type="entry name" value="OS05G0387700 PROTEIN"/>
    <property type="match status" value="1"/>
</dbReference>
<dbReference type="GO" id="GO:0004674">
    <property type="term" value="F:protein serine/threonine kinase activity"/>
    <property type="evidence" value="ECO:0007669"/>
    <property type="project" value="UniProtKB-KW"/>
</dbReference>
<evidence type="ECO:0000256" key="5">
    <source>
        <dbReference type="PROSITE-ProRule" id="PRU10141"/>
    </source>
</evidence>
<organism evidence="8 9">
    <name type="scientific">Dendrobium thyrsiflorum</name>
    <name type="common">Pinecone-like raceme dendrobium</name>
    <name type="synonym">Orchid</name>
    <dbReference type="NCBI Taxonomy" id="117978"/>
    <lineage>
        <taxon>Eukaryota</taxon>
        <taxon>Viridiplantae</taxon>
        <taxon>Streptophyta</taxon>
        <taxon>Embryophyta</taxon>
        <taxon>Tracheophyta</taxon>
        <taxon>Spermatophyta</taxon>
        <taxon>Magnoliopsida</taxon>
        <taxon>Liliopsida</taxon>
        <taxon>Asparagales</taxon>
        <taxon>Orchidaceae</taxon>
        <taxon>Epidendroideae</taxon>
        <taxon>Malaxideae</taxon>
        <taxon>Dendrobiinae</taxon>
        <taxon>Dendrobium</taxon>
    </lineage>
</organism>
<dbReference type="SUPFAM" id="SSF56112">
    <property type="entry name" value="Protein kinase-like (PK-like)"/>
    <property type="match status" value="1"/>
</dbReference>
<dbReference type="Gene3D" id="1.10.510.10">
    <property type="entry name" value="Transferase(Phosphotransferase) domain 1"/>
    <property type="match status" value="1"/>
</dbReference>
<keyword evidence="2 5" id="KW-0547">Nucleotide-binding</keyword>
<dbReference type="PROSITE" id="PS50011">
    <property type="entry name" value="PROTEIN_KINASE_DOM"/>
    <property type="match status" value="1"/>
</dbReference>
<feature type="domain" description="Protein kinase" evidence="7">
    <location>
        <begin position="56"/>
        <end position="337"/>
    </location>
</feature>
<feature type="binding site" evidence="5">
    <location>
        <position position="85"/>
    </location>
    <ligand>
        <name>ATP</name>
        <dbReference type="ChEBI" id="CHEBI:30616"/>
    </ligand>
</feature>
<dbReference type="AlphaFoldDB" id="A0ABD0UQD5"/>
<dbReference type="InterPro" id="IPR000719">
    <property type="entry name" value="Prot_kinase_dom"/>
</dbReference>
<name>A0ABD0UQD5_DENTH</name>